<dbReference type="Gene3D" id="2.60.210.10">
    <property type="entry name" value="Apoptosis, Tumor Necrosis Factor Receptor Associated Protein 2, Chain A"/>
    <property type="match status" value="1"/>
</dbReference>
<feature type="domain" description="BTB" evidence="4">
    <location>
        <begin position="204"/>
        <end position="279"/>
    </location>
</feature>
<dbReference type="STRING" id="39946.A2XTM2"/>
<evidence type="ECO:0000256" key="1">
    <source>
        <dbReference type="ARBA" id="ARBA00004906"/>
    </source>
</evidence>
<evidence type="ECO:0000259" key="4">
    <source>
        <dbReference type="PROSITE" id="PS50097"/>
    </source>
</evidence>
<dbReference type="InterPro" id="IPR011333">
    <property type="entry name" value="SKP1/BTB/POZ_sf"/>
</dbReference>
<dbReference type="Pfam" id="PF00651">
    <property type="entry name" value="BTB"/>
    <property type="match status" value="1"/>
</dbReference>
<keyword evidence="7" id="KW-1185">Reference proteome</keyword>
<dbReference type="InterPro" id="IPR056423">
    <property type="entry name" value="BACK_BPM_SPOP"/>
</dbReference>
<organism evidence="6 7">
    <name type="scientific">Oryza sativa subsp. indica</name>
    <name type="common">Rice</name>
    <dbReference type="NCBI Taxonomy" id="39946"/>
    <lineage>
        <taxon>Eukaryota</taxon>
        <taxon>Viridiplantae</taxon>
        <taxon>Streptophyta</taxon>
        <taxon>Embryophyta</taxon>
        <taxon>Tracheophyta</taxon>
        <taxon>Spermatophyta</taxon>
        <taxon>Magnoliopsida</taxon>
        <taxon>Liliopsida</taxon>
        <taxon>Poales</taxon>
        <taxon>Poaceae</taxon>
        <taxon>BOP clade</taxon>
        <taxon>Oryzoideae</taxon>
        <taxon>Oryzeae</taxon>
        <taxon>Oryzinae</taxon>
        <taxon>Oryza</taxon>
        <taxon>Oryza sativa</taxon>
    </lineage>
</organism>
<comment type="similarity">
    <text evidence="2">Belongs to the Tdpoz family.</text>
</comment>
<dbReference type="SUPFAM" id="SSF54695">
    <property type="entry name" value="POZ domain"/>
    <property type="match status" value="1"/>
</dbReference>
<feature type="domain" description="MATH" evidence="5">
    <location>
        <begin position="24"/>
        <end position="150"/>
    </location>
</feature>
<dbReference type="PANTHER" id="PTHR26379">
    <property type="entry name" value="BTB/POZ AND MATH DOMAIN-CONTAINING PROTEIN 1"/>
    <property type="match status" value="1"/>
</dbReference>
<name>A2XTM2_ORYSI</name>
<evidence type="ECO:0000259" key="5">
    <source>
        <dbReference type="PROSITE" id="PS50144"/>
    </source>
</evidence>
<evidence type="ECO:0000313" key="7">
    <source>
        <dbReference type="Proteomes" id="UP000007015"/>
    </source>
</evidence>
<dbReference type="Gene3D" id="1.25.40.420">
    <property type="match status" value="1"/>
</dbReference>
<dbReference type="AlphaFoldDB" id="A2XTM2"/>
<dbReference type="Pfam" id="PF24570">
    <property type="entry name" value="BACK_BPM_SPOP"/>
    <property type="match status" value="1"/>
</dbReference>
<dbReference type="CDD" id="cd00121">
    <property type="entry name" value="MATH"/>
    <property type="match status" value="1"/>
</dbReference>
<dbReference type="InterPro" id="IPR000210">
    <property type="entry name" value="BTB/POZ_dom"/>
</dbReference>
<protein>
    <submittedName>
        <fullName evidence="6">Uncharacterized protein</fullName>
    </submittedName>
</protein>
<dbReference type="InterPro" id="IPR008974">
    <property type="entry name" value="TRAF-like"/>
</dbReference>
<dbReference type="PROSITE" id="PS50097">
    <property type="entry name" value="BTB"/>
    <property type="match status" value="1"/>
</dbReference>
<reference evidence="6 7" key="1">
    <citation type="journal article" date="2005" name="PLoS Biol.">
        <title>The genomes of Oryza sativa: a history of duplications.</title>
        <authorList>
            <person name="Yu J."/>
            <person name="Wang J."/>
            <person name="Lin W."/>
            <person name="Li S."/>
            <person name="Li H."/>
            <person name="Zhou J."/>
            <person name="Ni P."/>
            <person name="Dong W."/>
            <person name="Hu S."/>
            <person name="Zeng C."/>
            <person name="Zhang J."/>
            <person name="Zhang Y."/>
            <person name="Li R."/>
            <person name="Xu Z."/>
            <person name="Li S."/>
            <person name="Li X."/>
            <person name="Zheng H."/>
            <person name="Cong L."/>
            <person name="Lin L."/>
            <person name="Yin J."/>
            <person name="Geng J."/>
            <person name="Li G."/>
            <person name="Shi J."/>
            <person name="Liu J."/>
            <person name="Lv H."/>
            <person name="Li J."/>
            <person name="Wang J."/>
            <person name="Deng Y."/>
            <person name="Ran L."/>
            <person name="Shi X."/>
            <person name="Wang X."/>
            <person name="Wu Q."/>
            <person name="Li C."/>
            <person name="Ren X."/>
            <person name="Wang J."/>
            <person name="Wang X."/>
            <person name="Li D."/>
            <person name="Liu D."/>
            <person name="Zhang X."/>
            <person name="Ji Z."/>
            <person name="Zhao W."/>
            <person name="Sun Y."/>
            <person name="Zhang Z."/>
            <person name="Bao J."/>
            <person name="Han Y."/>
            <person name="Dong L."/>
            <person name="Ji J."/>
            <person name="Chen P."/>
            <person name="Wu S."/>
            <person name="Liu J."/>
            <person name="Xiao Y."/>
            <person name="Bu D."/>
            <person name="Tan J."/>
            <person name="Yang L."/>
            <person name="Ye C."/>
            <person name="Zhang J."/>
            <person name="Xu J."/>
            <person name="Zhou Y."/>
            <person name="Yu Y."/>
            <person name="Zhang B."/>
            <person name="Zhuang S."/>
            <person name="Wei H."/>
            <person name="Liu B."/>
            <person name="Lei M."/>
            <person name="Yu H."/>
            <person name="Li Y."/>
            <person name="Xu H."/>
            <person name="Wei S."/>
            <person name="He X."/>
            <person name="Fang L."/>
            <person name="Zhang Z."/>
            <person name="Zhang Y."/>
            <person name="Huang X."/>
            <person name="Su Z."/>
            <person name="Tong W."/>
            <person name="Li J."/>
            <person name="Tong Z."/>
            <person name="Li S."/>
            <person name="Ye J."/>
            <person name="Wang L."/>
            <person name="Fang L."/>
            <person name="Lei T."/>
            <person name="Chen C."/>
            <person name="Chen H."/>
            <person name="Xu Z."/>
            <person name="Li H."/>
            <person name="Huang H."/>
            <person name="Zhang F."/>
            <person name="Xu H."/>
            <person name="Li N."/>
            <person name="Zhao C."/>
            <person name="Li S."/>
            <person name="Dong L."/>
            <person name="Huang Y."/>
            <person name="Li L."/>
            <person name="Xi Y."/>
            <person name="Qi Q."/>
            <person name="Li W."/>
            <person name="Zhang B."/>
            <person name="Hu W."/>
            <person name="Zhang Y."/>
            <person name="Tian X."/>
            <person name="Jiao Y."/>
            <person name="Liang X."/>
            <person name="Jin J."/>
            <person name="Gao L."/>
            <person name="Zheng W."/>
            <person name="Hao B."/>
            <person name="Liu S."/>
            <person name="Wang W."/>
            <person name="Yuan L."/>
            <person name="Cao M."/>
            <person name="McDermott J."/>
            <person name="Samudrala R."/>
            <person name="Wang J."/>
            <person name="Wong G.K."/>
            <person name="Yang H."/>
        </authorList>
    </citation>
    <scope>NUCLEOTIDE SEQUENCE [LARGE SCALE GENOMIC DNA]</scope>
    <source>
        <strain evidence="7">cv. 93-11</strain>
    </source>
</reference>
<dbReference type="InterPro" id="IPR045005">
    <property type="entry name" value="BPM1-6"/>
</dbReference>
<dbReference type="HOGENOM" id="CLU_004253_2_0_1"/>
<evidence type="ECO:0000256" key="2">
    <source>
        <dbReference type="ARBA" id="ARBA00010846"/>
    </source>
</evidence>
<sequence>MSTTGGSRRPPQRSASAVVAGTESGQHLLKTEGYSRVKDAIPNGGEIKSRSFRAGGHSWYIGYYPSGYNSDSTDYISIFLQLDENVENGVKAEYKFSLLDRAGKPSYSRSGKGATFFHDDGWGFRRFIKREQLEKSEYLKDDCFTIMCEFTVFMEVQTEDIDVVAATPPPPPPTPPPPPPPTVVVPPSDLHRHLGGLLATGEGADVMFEVSGKTFAAHRLVLAARSPVFRAELFGPSKELGATTGGAVDHTAIRIDDMEARDFEALLRYMYTDSLPEPETTKGGGDAAAMLPDLVAAASRYKMERLRLVCEHKLCEYVNGRTVVAMLAFVREHHCDGLKEKCLRFLDDPVKVREIVKAEGLDNLSKSYTSILTDLIAKLAAVPSSQT</sequence>
<dbReference type="GO" id="GO:0016567">
    <property type="term" value="P:protein ubiquitination"/>
    <property type="evidence" value="ECO:0007669"/>
    <property type="project" value="InterPro"/>
</dbReference>
<dbReference type="SMART" id="SM00225">
    <property type="entry name" value="BTB"/>
    <property type="match status" value="1"/>
</dbReference>
<gene>
    <name evidence="6" type="ORF">OsI_15955</name>
</gene>
<evidence type="ECO:0000256" key="3">
    <source>
        <dbReference type="SAM" id="MobiDB-lite"/>
    </source>
</evidence>
<dbReference type="PROSITE" id="PS50144">
    <property type="entry name" value="MATH"/>
    <property type="match status" value="1"/>
</dbReference>
<dbReference type="SUPFAM" id="SSF49599">
    <property type="entry name" value="TRAF domain-like"/>
    <property type="match status" value="1"/>
</dbReference>
<dbReference type="Proteomes" id="UP000007015">
    <property type="component" value="Chromosome 4"/>
</dbReference>
<proteinExistence type="inferred from homology"/>
<dbReference type="Gene3D" id="3.30.710.10">
    <property type="entry name" value="Potassium Channel Kv1.1, Chain A"/>
    <property type="match status" value="1"/>
</dbReference>
<accession>A2XTM2</accession>
<evidence type="ECO:0000313" key="6">
    <source>
        <dbReference type="EMBL" id="EAY94182.1"/>
    </source>
</evidence>
<dbReference type="SMART" id="SM00061">
    <property type="entry name" value="MATH"/>
    <property type="match status" value="1"/>
</dbReference>
<dbReference type="EMBL" id="CM000129">
    <property type="protein sequence ID" value="EAY94182.1"/>
    <property type="molecule type" value="Genomic_DNA"/>
</dbReference>
<dbReference type="Gramene" id="BGIOSGA015075-TA">
    <property type="protein sequence ID" value="BGIOSGA015075-PA"/>
    <property type="gene ID" value="BGIOSGA015075"/>
</dbReference>
<dbReference type="PANTHER" id="PTHR26379:SF339">
    <property type="entry name" value="BTB DOMAIN-CONTAINING PROTEIN"/>
    <property type="match status" value="1"/>
</dbReference>
<dbReference type="Pfam" id="PF22486">
    <property type="entry name" value="MATH_2"/>
    <property type="match status" value="1"/>
</dbReference>
<dbReference type="InterPro" id="IPR002083">
    <property type="entry name" value="MATH/TRAF_dom"/>
</dbReference>
<feature type="region of interest" description="Disordered" evidence="3">
    <location>
        <begin position="1"/>
        <end position="24"/>
    </location>
</feature>
<dbReference type="OMA" id="NECFRTI"/>
<comment type="pathway">
    <text evidence="1">Protein modification; protein ubiquitination.</text>
</comment>